<reference evidence="1" key="1">
    <citation type="journal article" date="2014" name="Int. J. Syst. Evol. Microbiol.">
        <title>Complete genome sequence of Corynebacterium casei LMG S-19264T (=DSM 44701T), isolated from a smear-ripened cheese.</title>
        <authorList>
            <consortium name="US DOE Joint Genome Institute (JGI-PGF)"/>
            <person name="Walter F."/>
            <person name="Albersmeier A."/>
            <person name="Kalinowski J."/>
            <person name="Ruckert C."/>
        </authorList>
    </citation>
    <scope>NUCLEOTIDE SEQUENCE</scope>
    <source>
        <strain evidence="1">JCM 12862</strain>
    </source>
</reference>
<sequence length="409" mass="47041">MACGGNKKNDQHDKIINASILNGGGVSSFTNVQPMTGIVVWDGNPNANSGAHTLEYSYMLFDDVVSKKGVYDWSVVENKLNAIASRNHQAILRFRYTYVGQLTTVPKYIKDLPDYHETKGLSEGKETWFPDWSNQELKDFTLQFYENFAEKYNNDNRLAFLQVGFGLWGEYHIYDGPFELGKTFPSKEFQTIFLKKMDSLFSNLHWSISIDVEDGKVTPFRENPSLLNLSFGLFDDSFMAEEHARVNEQRFKFLGYENRYKNSPIGGEFNYYTAFDQENVLSPDGPHGESYESAVSRFHVSYMIGNDQYKYQTTERIKEASLHTGYKFEVTKLEKSNTKTFLTVKNTGTAPIYYDAYFSINGNKSNESLKSLVPNQEKIFTIDYTGNETLKIICDRLLKGQRIDFKRSF</sequence>
<comment type="caution">
    <text evidence="1">The sequence shown here is derived from an EMBL/GenBank/DDBJ whole genome shotgun (WGS) entry which is preliminary data.</text>
</comment>
<dbReference type="Proteomes" id="UP000612329">
    <property type="component" value="Unassembled WGS sequence"/>
</dbReference>
<dbReference type="EMBL" id="BMNR01000010">
    <property type="protein sequence ID" value="GGK34168.1"/>
    <property type="molecule type" value="Genomic_DNA"/>
</dbReference>
<proteinExistence type="predicted"/>
<dbReference type="Gene3D" id="3.20.20.80">
    <property type="entry name" value="Glycosidases"/>
    <property type="match status" value="1"/>
</dbReference>
<reference evidence="1" key="2">
    <citation type="submission" date="2020-09" db="EMBL/GenBank/DDBJ databases">
        <authorList>
            <person name="Sun Q."/>
            <person name="Ohkuma M."/>
        </authorList>
    </citation>
    <scope>NUCLEOTIDE SEQUENCE</scope>
    <source>
        <strain evidence="1">JCM 12862</strain>
    </source>
</reference>
<protein>
    <recommendedName>
        <fullName evidence="3">DUF4832 domain-containing protein</fullName>
    </recommendedName>
</protein>
<accession>A0A8J3BNK2</accession>
<evidence type="ECO:0000313" key="1">
    <source>
        <dbReference type="EMBL" id="GGK34168.1"/>
    </source>
</evidence>
<dbReference type="AlphaFoldDB" id="A0A8J3BNK2"/>
<organism evidence="1 2">
    <name type="scientific">Yeosuana aromativorans</name>
    <dbReference type="NCBI Taxonomy" id="288019"/>
    <lineage>
        <taxon>Bacteria</taxon>
        <taxon>Pseudomonadati</taxon>
        <taxon>Bacteroidota</taxon>
        <taxon>Flavobacteriia</taxon>
        <taxon>Flavobacteriales</taxon>
        <taxon>Flavobacteriaceae</taxon>
        <taxon>Yeosuana</taxon>
    </lineage>
</organism>
<gene>
    <name evidence="1" type="ORF">GCM10007962_30750</name>
</gene>
<evidence type="ECO:0008006" key="3">
    <source>
        <dbReference type="Google" id="ProtNLM"/>
    </source>
</evidence>
<name>A0A8J3BNK2_9FLAO</name>
<evidence type="ECO:0000313" key="2">
    <source>
        <dbReference type="Proteomes" id="UP000612329"/>
    </source>
</evidence>
<keyword evidence="2" id="KW-1185">Reference proteome</keyword>